<organism evidence="1 2">
    <name type="scientific">Elysia crispata</name>
    <name type="common">lettuce slug</name>
    <dbReference type="NCBI Taxonomy" id="231223"/>
    <lineage>
        <taxon>Eukaryota</taxon>
        <taxon>Metazoa</taxon>
        <taxon>Spiralia</taxon>
        <taxon>Lophotrochozoa</taxon>
        <taxon>Mollusca</taxon>
        <taxon>Gastropoda</taxon>
        <taxon>Heterobranchia</taxon>
        <taxon>Euthyneura</taxon>
        <taxon>Panpulmonata</taxon>
        <taxon>Sacoglossa</taxon>
        <taxon>Placobranchoidea</taxon>
        <taxon>Plakobranchidae</taxon>
        <taxon>Elysia</taxon>
    </lineage>
</organism>
<sequence length="74" mass="8052">MHSGSYITCLILLRPRKSQETLATSVVLLICFASTASDVTVHQTSPCGHLDWNKLSALEETNISSRRSFGGDVT</sequence>
<keyword evidence="2" id="KW-1185">Reference proteome</keyword>
<dbReference type="EMBL" id="JAWDGP010006494">
    <property type="protein sequence ID" value="KAK3739973.1"/>
    <property type="molecule type" value="Genomic_DNA"/>
</dbReference>
<evidence type="ECO:0000313" key="2">
    <source>
        <dbReference type="Proteomes" id="UP001283361"/>
    </source>
</evidence>
<gene>
    <name evidence="1" type="ORF">RRG08_005245</name>
</gene>
<comment type="caution">
    <text evidence="1">The sequence shown here is derived from an EMBL/GenBank/DDBJ whole genome shotgun (WGS) entry which is preliminary data.</text>
</comment>
<dbReference type="AlphaFoldDB" id="A0AAE0YBH3"/>
<evidence type="ECO:0000313" key="1">
    <source>
        <dbReference type="EMBL" id="KAK3739973.1"/>
    </source>
</evidence>
<accession>A0AAE0YBH3</accession>
<proteinExistence type="predicted"/>
<protein>
    <submittedName>
        <fullName evidence="1">Uncharacterized protein</fullName>
    </submittedName>
</protein>
<name>A0AAE0YBH3_9GAST</name>
<dbReference type="Proteomes" id="UP001283361">
    <property type="component" value="Unassembled WGS sequence"/>
</dbReference>
<reference evidence="1" key="1">
    <citation type="journal article" date="2023" name="G3 (Bethesda)">
        <title>A reference genome for the long-term kleptoplast-retaining sea slug Elysia crispata morphotype clarki.</title>
        <authorList>
            <person name="Eastman K.E."/>
            <person name="Pendleton A.L."/>
            <person name="Shaikh M.A."/>
            <person name="Suttiyut T."/>
            <person name="Ogas R."/>
            <person name="Tomko P."/>
            <person name="Gavelis G."/>
            <person name="Widhalm J.R."/>
            <person name="Wisecaver J.H."/>
        </authorList>
    </citation>
    <scope>NUCLEOTIDE SEQUENCE</scope>
    <source>
        <strain evidence="1">ECLA1</strain>
    </source>
</reference>